<comment type="subcellular location">
    <subcellularLocation>
        <location evidence="1">Cell membrane</location>
        <topology evidence="1">Multi-pass membrane protein</topology>
    </subcellularLocation>
</comment>
<evidence type="ECO:0000256" key="7">
    <source>
        <dbReference type="ARBA" id="ARBA00023136"/>
    </source>
</evidence>
<name>A0A9E2S612_9BACT</name>
<dbReference type="GO" id="GO:0005254">
    <property type="term" value="F:chloride channel activity"/>
    <property type="evidence" value="ECO:0007669"/>
    <property type="project" value="InterPro"/>
</dbReference>
<dbReference type="AlphaFoldDB" id="A0A9E2S612"/>
<comment type="caution">
    <text evidence="10">The sequence shown here is derived from an EMBL/GenBank/DDBJ whole genome shotgun (WGS) entry which is preliminary data.</text>
</comment>
<evidence type="ECO:0000256" key="2">
    <source>
        <dbReference type="ARBA" id="ARBA00022448"/>
    </source>
</evidence>
<accession>A0A9E2S612</accession>
<feature type="transmembrane region" description="Helical" evidence="9">
    <location>
        <begin position="43"/>
        <end position="62"/>
    </location>
</feature>
<keyword evidence="11" id="KW-1185">Reference proteome</keyword>
<keyword evidence="5 9" id="KW-1133">Transmembrane helix</keyword>
<evidence type="ECO:0000256" key="6">
    <source>
        <dbReference type="ARBA" id="ARBA00023065"/>
    </source>
</evidence>
<evidence type="ECO:0000313" key="11">
    <source>
        <dbReference type="Proteomes" id="UP000812270"/>
    </source>
</evidence>
<evidence type="ECO:0000256" key="8">
    <source>
        <dbReference type="ARBA" id="ARBA00034708"/>
    </source>
</evidence>
<dbReference type="GO" id="GO:0005886">
    <property type="term" value="C:plasma membrane"/>
    <property type="evidence" value="ECO:0007669"/>
    <property type="project" value="UniProtKB-SubCell"/>
</dbReference>
<protein>
    <recommendedName>
        <fullName evidence="12">Multidrug transporter</fullName>
    </recommendedName>
</protein>
<evidence type="ECO:0000256" key="3">
    <source>
        <dbReference type="ARBA" id="ARBA00022475"/>
    </source>
</evidence>
<dbReference type="RefSeq" id="WP_217789404.1">
    <property type="nucleotide sequence ID" value="NZ_JAHSPG010000001.1"/>
</dbReference>
<dbReference type="Proteomes" id="UP000812270">
    <property type="component" value="Unassembled WGS sequence"/>
</dbReference>
<comment type="similarity">
    <text evidence="8">Belongs to the anion channel-forming bestrophin (TC 1.A.46) family.</text>
</comment>
<keyword evidence="7 9" id="KW-0472">Membrane</keyword>
<dbReference type="PANTHER" id="PTHR33281:SF19">
    <property type="entry name" value="VOLTAGE-DEPENDENT ANION CHANNEL-FORMING PROTEIN YNEE"/>
    <property type="match status" value="1"/>
</dbReference>
<evidence type="ECO:0008006" key="12">
    <source>
        <dbReference type="Google" id="ProtNLM"/>
    </source>
</evidence>
<keyword evidence="6" id="KW-0406">Ion transport</keyword>
<keyword evidence="3" id="KW-1003">Cell membrane</keyword>
<feature type="transmembrane region" description="Helical" evidence="9">
    <location>
        <begin position="264"/>
        <end position="283"/>
    </location>
</feature>
<dbReference type="PANTHER" id="PTHR33281">
    <property type="entry name" value="UPF0187 PROTEIN YNEE"/>
    <property type="match status" value="1"/>
</dbReference>
<proteinExistence type="inferred from homology"/>
<evidence type="ECO:0000256" key="4">
    <source>
        <dbReference type="ARBA" id="ARBA00022692"/>
    </source>
</evidence>
<keyword evidence="2" id="KW-0813">Transport</keyword>
<feature type="transmembrane region" description="Helical" evidence="9">
    <location>
        <begin position="227"/>
        <end position="244"/>
    </location>
</feature>
<evidence type="ECO:0000256" key="5">
    <source>
        <dbReference type="ARBA" id="ARBA00022989"/>
    </source>
</evidence>
<evidence type="ECO:0000256" key="1">
    <source>
        <dbReference type="ARBA" id="ARBA00004651"/>
    </source>
</evidence>
<reference evidence="10" key="1">
    <citation type="submission" date="2021-06" db="EMBL/GenBank/DDBJ databases">
        <authorList>
            <person name="Huq M.A."/>
        </authorList>
    </citation>
    <scope>NUCLEOTIDE SEQUENCE</scope>
    <source>
        <strain evidence="10">MAH-26</strain>
    </source>
</reference>
<dbReference type="Pfam" id="PF25539">
    <property type="entry name" value="Bestrophin_2"/>
    <property type="match status" value="1"/>
</dbReference>
<keyword evidence="4 9" id="KW-0812">Transmembrane</keyword>
<feature type="transmembrane region" description="Helical" evidence="9">
    <location>
        <begin position="20"/>
        <end position="37"/>
    </location>
</feature>
<evidence type="ECO:0000313" key="10">
    <source>
        <dbReference type="EMBL" id="MBV4355858.1"/>
    </source>
</evidence>
<gene>
    <name evidence="10" type="ORF">KTO63_01780</name>
</gene>
<evidence type="ECO:0000256" key="9">
    <source>
        <dbReference type="SAM" id="Phobius"/>
    </source>
</evidence>
<organism evidence="10 11">
    <name type="scientific">Pinibacter aurantiacus</name>
    <dbReference type="NCBI Taxonomy" id="2851599"/>
    <lineage>
        <taxon>Bacteria</taxon>
        <taxon>Pseudomonadati</taxon>
        <taxon>Bacteroidota</taxon>
        <taxon>Chitinophagia</taxon>
        <taxon>Chitinophagales</taxon>
        <taxon>Chitinophagaceae</taxon>
        <taxon>Pinibacter</taxon>
    </lineage>
</organism>
<dbReference type="InterPro" id="IPR044669">
    <property type="entry name" value="YneE/VCCN1/2-like"/>
</dbReference>
<sequence>MYIGKSYKLSEFLLWTRKSILWLLIAGIVPTVLYEVFDIKWISIPWAVVALLGTATAFVVGFKNQQTYNRTWEARKVWGAAMSASRAWAMMCRDFIDDRTMSKEVIYRHFAWLTALRYQLRADKAWETTGKSYNREYAQYYTVPEKETPIETELSKYLSKEELETVLSKHNMATQLLSNQSEVLTNLTNKGTIETFRFLEMHGVLREFSSHQGKSERIKNFPYPRQYATINTFFVRLFCILLPFAMLKDFNELNNVVNGALKGYMIWFVIPFSALISWVYTSLDQVGESTENPFEGNANDVPISQMSRVAEIDIREMLGEADLPPALKPQNDIVL</sequence>
<dbReference type="EMBL" id="JAHSPG010000001">
    <property type="protein sequence ID" value="MBV4355858.1"/>
    <property type="molecule type" value="Genomic_DNA"/>
</dbReference>